<evidence type="ECO:0000256" key="1">
    <source>
        <dbReference type="ARBA" id="ARBA00005988"/>
    </source>
</evidence>
<dbReference type="EMBL" id="CP092873">
    <property type="protein sequence ID" value="UYV74476.1"/>
    <property type="molecule type" value="Genomic_DNA"/>
</dbReference>
<accession>A0ABY6L2D7</accession>
<dbReference type="InterPro" id="IPR000834">
    <property type="entry name" value="Peptidase_M14"/>
</dbReference>
<feature type="active site" description="Proton donor/acceptor" evidence="2">
    <location>
        <position position="42"/>
    </location>
</feature>
<comment type="similarity">
    <text evidence="1 2">Belongs to the peptidase M14 family.</text>
</comment>
<sequence>MIRPSIFHRSEDCRMLFQERDVTGGMQDWNYLHSNCFEITVELGCHKFPPAKDLPQYWEDNREALLSYIELVGGHVVLMGGCGTSSCCCCFLSPCVKITQIP</sequence>
<feature type="domain" description="Peptidase M14" evidence="3">
    <location>
        <begin position="1"/>
        <end position="72"/>
    </location>
</feature>
<organism evidence="4 5">
    <name type="scientific">Cordylochernes scorpioides</name>
    <dbReference type="NCBI Taxonomy" id="51811"/>
    <lineage>
        <taxon>Eukaryota</taxon>
        <taxon>Metazoa</taxon>
        <taxon>Ecdysozoa</taxon>
        <taxon>Arthropoda</taxon>
        <taxon>Chelicerata</taxon>
        <taxon>Arachnida</taxon>
        <taxon>Pseudoscorpiones</taxon>
        <taxon>Cheliferoidea</taxon>
        <taxon>Chernetidae</taxon>
        <taxon>Cordylochernes</taxon>
    </lineage>
</organism>
<reference evidence="4 5" key="1">
    <citation type="submission" date="2022-01" db="EMBL/GenBank/DDBJ databases">
        <title>A chromosomal length assembly of Cordylochernes scorpioides.</title>
        <authorList>
            <person name="Zeh D."/>
            <person name="Zeh J."/>
        </authorList>
    </citation>
    <scope>NUCLEOTIDE SEQUENCE [LARGE SCALE GENOMIC DNA]</scope>
    <source>
        <strain evidence="4">IN4F17</strain>
        <tissue evidence="4">Whole Body</tissue>
    </source>
</reference>
<evidence type="ECO:0000256" key="2">
    <source>
        <dbReference type="PROSITE-ProRule" id="PRU01379"/>
    </source>
</evidence>
<dbReference type="PANTHER" id="PTHR11532">
    <property type="entry name" value="PROTEASE M14 CARBOXYPEPTIDASE"/>
    <property type="match status" value="1"/>
</dbReference>
<evidence type="ECO:0000313" key="4">
    <source>
        <dbReference type="EMBL" id="UYV74476.1"/>
    </source>
</evidence>
<protein>
    <submittedName>
        <fullName evidence="4">CPD</fullName>
    </submittedName>
</protein>
<dbReference type="PROSITE" id="PS52035">
    <property type="entry name" value="PEPTIDASE_M14"/>
    <property type="match status" value="1"/>
</dbReference>
<dbReference type="Proteomes" id="UP001235939">
    <property type="component" value="Chromosome 11"/>
</dbReference>
<dbReference type="SUPFAM" id="SSF53187">
    <property type="entry name" value="Zn-dependent exopeptidases"/>
    <property type="match status" value="1"/>
</dbReference>
<gene>
    <name evidence="4" type="ORF">LAZ67_11003632</name>
</gene>
<evidence type="ECO:0000259" key="3">
    <source>
        <dbReference type="PROSITE" id="PS52035"/>
    </source>
</evidence>
<dbReference type="Pfam" id="PF00246">
    <property type="entry name" value="Peptidase_M14"/>
    <property type="match status" value="1"/>
</dbReference>
<evidence type="ECO:0000313" key="5">
    <source>
        <dbReference type="Proteomes" id="UP001235939"/>
    </source>
</evidence>
<dbReference type="InterPro" id="IPR050753">
    <property type="entry name" value="Peptidase_M14_domain"/>
</dbReference>
<dbReference type="Gene3D" id="3.40.630.10">
    <property type="entry name" value="Zn peptidases"/>
    <property type="match status" value="1"/>
</dbReference>
<keyword evidence="5" id="KW-1185">Reference proteome</keyword>
<dbReference type="PANTHER" id="PTHR11532:SF62">
    <property type="entry name" value="CARBOXYPEPTIDASE D"/>
    <property type="match status" value="1"/>
</dbReference>
<proteinExistence type="inferred from homology"/>
<name>A0ABY6L2D7_9ARAC</name>